<keyword evidence="3" id="KW-1185">Reference proteome</keyword>
<protein>
    <submittedName>
        <fullName evidence="2">Uncharacterized protein</fullName>
    </submittedName>
</protein>
<gene>
    <name evidence="2" type="ORF">PIB30_077034</name>
</gene>
<feature type="compositionally biased region" description="Acidic residues" evidence="1">
    <location>
        <begin position="139"/>
        <end position="167"/>
    </location>
</feature>
<evidence type="ECO:0000313" key="3">
    <source>
        <dbReference type="Proteomes" id="UP001341840"/>
    </source>
</evidence>
<comment type="caution">
    <text evidence="2">The sequence shown here is derived from an EMBL/GenBank/DDBJ whole genome shotgun (WGS) entry which is preliminary data.</text>
</comment>
<feature type="region of interest" description="Disordered" evidence="1">
    <location>
        <begin position="97"/>
        <end position="196"/>
    </location>
</feature>
<feature type="region of interest" description="Disordered" evidence="1">
    <location>
        <begin position="1"/>
        <end position="47"/>
    </location>
</feature>
<feature type="compositionally biased region" description="Basic and acidic residues" evidence="1">
    <location>
        <begin position="97"/>
        <end position="111"/>
    </location>
</feature>
<dbReference type="EMBL" id="JASCZI010272885">
    <property type="protein sequence ID" value="MED6223741.1"/>
    <property type="molecule type" value="Genomic_DNA"/>
</dbReference>
<sequence>MDRKRNQAALKGKEKVRTPPTRMSPRLAVLKAPQSPPLKRRTPPSRALPRLVGLRDSLLPPSPTSMLMPKKLLVLALAAPKPTTPSVTPRRFPERVITKGEPSRAAPKEEVVIDASSNSEVNKEVEDAPMELIAMDEPLILEEEDEEEEEEDPKEEEDEDPEAEEEVLEHFRDDDDYEDYFSAEDDNSLNGSIGSN</sequence>
<evidence type="ECO:0000313" key="2">
    <source>
        <dbReference type="EMBL" id="MED6223741.1"/>
    </source>
</evidence>
<dbReference type="Proteomes" id="UP001341840">
    <property type="component" value="Unassembled WGS sequence"/>
</dbReference>
<proteinExistence type="predicted"/>
<organism evidence="2 3">
    <name type="scientific">Stylosanthes scabra</name>
    <dbReference type="NCBI Taxonomy" id="79078"/>
    <lineage>
        <taxon>Eukaryota</taxon>
        <taxon>Viridiplantae</taxon>
        <taxon>Streptophyta</taxon>
        <taxon>Embryophyta</taxon>
        <taxon>Tracheophyta</taxon>
        <taxon>Spermatophyta</taxon>
        <taxon>Magnoliopsida</taxon>
        <taxon>eudicotyledons</taxon>
        <taxon>Gunneridae</taxon>
        <taxon>Pentapetalae</taxon>
        <taxon>rosids</taxon>
        <taxon>fabids</taxon>
        <taxon>Fabales</taxon>
        <taxon>Fabaceae</taxon>
        <taxon>Papilionoideae</taxon>
        <taxon>50 kb inversion clade</taxon>
        <taxon>dalbergioids sensu lato</taxon>
        <taxon>Dalbergieae</taxon>
        <taxon>Pterocarpus clade</taxon>
        <taxon>Stylosanthes</taxon>
    </lineage>
</organism>
<evidence type="ECO:0000256" key="1">
    <source>
        <dbReference type="SAM" id="MobiDB-lite"/>
    </source>
</evidence>
<reference evidence="2 3" key="1">
    <citation type="journal article" date="2023" name="Plants (Basel)">
        <title>Bridging the Gap: Combining Genomics and Transcriptomics Approaches to Understand Stylosanthes scabra, an Orphan Legume from the Brazilian Caatinga.</title>
        <authorList>
            <person name="Ferreira-Neto J.R.C."/>
            <person name="da Silva M.D."/>
            <person name="Binneck E."/>
            <person name="de Melo N.F."/>
            <person name="da Silva R.H."/>
            <person name="de Melo A.L.T.M."/>
            <person name="Pandolfi V."/>
            <person name="Bustamante F.O."/>
            <person name="Brasileiro-Vidal A.C."/>
            <person name="Benko-Iseppon A.M."/>
        </authorList>
    </citation>
    <scope>NUCLEOTIDE SEQUENCE [LARGE SCALE GENOMIC DNA]</scope>
    <source>
        <tissue evidence="2">Leaves</tissue>
    </source>
</reference>
<accession>A0ABU6ZP66</accession>
<name>A0ABU6ZP66_9FABA</name>
<feature type="compositionally biased region" description="Basic and acidic residues" evidence="1">
    <location>
        <begin position="1"/>
        <end position="17"/>
    </location>
</feature>
<feature type="compositionally biased region" description="Acidic residues" evidence="1">
    <location>
        <begin position="174"/>
        <end position="187"/>
    </location>
</feature>